<keyword evidence="1" id="KW-0812">Transmembrane</keyword>
<dbReference type="Proteomes" id="UP000282311">
    <property type="component" value="Unassembled WGS sequence"/>
</dbReference>
<dbReference type="EMBL" id="RBAH01000031">
    <property type="protein sequence ID" value="RKN70553.1"/>
    <property type="molecule type" value="Genomic_DNA"/>
</dbReference>
<reference evidence="2 3" key="1">
    <citation type="journal article" date="2007" name="Int. J. Syst. Evol. Microbiol.">
        <title>Paenibacillus ginsengarvi sp. nov., isolated from soil from ginseng cultivation.</title>
        <authorList>
            <person name="Yoon M.H."/>
            <person name="Ten L.N."/>
            <person name="Im W.T."/>
        </authorList>
    </citation>
    <scope>NUCLEOTIDE SEQUENCE [LARGE SCALE GENOMIC DNA]</scope>
    <source>
        <strain evidence="2 3">KCTC 13059</strain>
    </source>
</reference>
<keyword evidence="3" id="KW-1185">Reference proteome</keyword>
<organism evidence="2 3">
    <name type="scientific">Paenibacillus ginsengarvi</name>
    <dbReference type="NCBI Taxonomy" id="400777"/>
    <lineage>
        <taxon>Bacteria</taxon>
        <taxon>Bacillati</taxon>
        <taxon>Bacillota</taxon>
        <taxon>Bacilli</taxon>
        <taxon>Bacillales</taxon>
        <taxon>Paenibacillaceae</taxon>
        <taxon>Paenibacillus</taxon>
    </lineage>
</organism>
<dbReference type="AlphaFoldDB" id="A0A3B0BBD7"/>
<feature type="transmembrane region" description="Helical" evidence="1">
    <location>
        <begin position="6"/>
        <end position="25"/>
    </location>
</feature>
<protein>
    <submittedName>
        <fullName evidence="2">Uncharacterized protein</fullName>
    </submittedName>
</protein>
<evidence type="ECO:0000256" key="1">
    <source>
        <dbReference type="SAM" id="Phobius"/>
    </source>
</evidence>
<evidence type="ECO:0000313" key="2">
    <source>
        <dbReference type="EMBL" id="RKN70553.1"/>
    </source>
</evidence>
<keyword evidence="1" id="KW-1133">Transmembrane helix</keyword>
<sequence>MLNWPVLILFLLFPIYIVFRLETIARKLTKIERRQTDRERENIKINNAQMIADQQLRDKGSGGLY</sequence>
<accession>A0A3B0BBD7</accession>
<evidence type="ECO:0000313" key="3">
    <source>
        <dbReference type="Proteomes" id="UP000282311"/>
    </source>
</evidence>
<comment type="caution">
    <text evidence="2">The sequence shown here is derived from an EMBL/GenBank/DDBJ whole genome shotgun (WGS) entry which is preliminary data.</text>
</comment>
<keyword evidence="1" id="KW-0472">Membrane</keyword>
<proteinExistence type="predicted"/>
<name>A0A3B0BBD7_9BACL</name>
<gene>
    <name evidence="2" type="ORF">D7M11_30245</name>
</gene>